<organism evidence="1 2">
    <name type="scientific">Blepharisma stoltei</name>
    <dbReference type="NCBI Taxonomy" id="1481888"/>
    <lineage>
        <taxon>Eukaryota</taxon>
        <taxon>Sar</taxon>
        <taxon>Alveolata</taxon>
        <taxon>Ciliophora</taxon>
        <taxon>Postciliodesmatophora</taxon>
        <taxon>Heterotrichea</taxon>
        <taxon>Heterotrichida</taxon>
        <taxon>Blepharismidae</taxon>
        <taxon>Blepharisma</taxon>
    </lineage>
</organism>
<comment type="caution">
    <text evidence="1">The sequence shown here is derived from an EMBL/GenBank/DDBJ whole genome shotgun (WGS) entry which is preliminary data.</text>
</comment>
<name>A0AAU9JM66_9CILI</name>
<accession>A0AAU9JM66</accession>
<dbReference type="AlphaFoldDB" id="A0AAU9JM66"/>
<dbReference type="EMBL" id="CAJZBQ010000032">
    <property type="protein sequence ID" value="CAG9322845.1"/>
    <property type="molecule type" value="Genomic_DNA"/>
</dbReference>
<proteinExistence type="predicted"/>
<dbReference type="InterPro" id="IPR004345">
    <property type="entry name" value="TB2_DP1_HVA22"/>
</dbReference>
<reference evidence="1" key="1">
    <citation type="submission" date="2021-09" db="EMBL/GenBank/DDBJ databases">
        <authorList>
            <consortium name="AG Swart"/>
            <person name="Singh M."/>
            <person name="Singh A."/>
            <person name="Seah K."/>
            <person name="Emmerich C."/>
        </authorList>
    </citation>
    <scope>NUCLEOTIDE SEQUENCE</scope>
    <source>
        <strain evidence="1">ATCC30299</strain>
    </source>
</reference>
<dbReference type="Proteomes" id="UP001162131">
    <property type="component" value="Unassembled WGS sequence"/>
</dbReference>
<gene>
    <name evidence="1" type="ORF">BSTOLATCC_MIC31960</name>
</gene>
<dbReference type="Pfam" id="PF03134">
    <property type="entry name" value="TB2_DP1_HVA22"/>
    <property type="match status" value="1"/>
</dbReference>
<evidence type="ECO:0000313" key="2">
    <source>
        <dbReference type="Proteomes" id="UP001162131"/>
    </source>
</evidence>
<evidence type="ECO:0000313" key="1">
    <source>
        <dbReference type="EMBL" id="CAG9322845.1"/>
    </source>
</evidence>
<sequence>MGFHYSELIMHLLYAYLGYSTFKAIRVPPNEATEKSEHKKKKLLMKWVSCTILLYFQGALDYFVSWVPTYYFWKTILISLILVENSLAVKLLQNFENHIQEVENYIDSAQNSVYRRLSFLTFPFFKATLKTLKFVIQGASSDQLKELEILIKLYKTPTQKAEDEEKFDKTELRKYQTFRKVDEDEKFDKNELKKYQTNRKVEEEEKFDKTELKKYQTLPSPAKKIAPPAKTPWKANVHFMLKKGMSSYFPHTIWFDVKNKLLHWKAEGDDQTFNDTFIGVKVKDEKKYLLEIKLATSTKIVKFVDLKNMNNWEGFLQGQA</sequence>
<keyword evidence="2" id="KW-1185">Reference proteome</keyword>
<protein>
    <submittedName>
        <fullName evidence="1">Uncharacterized protein</fullName>
    </submittedName>
</protein>